<evidence type="ECO:0000313" key="3">
    <source>
        <dbReference type="Proteomes" id="UP000318483"/>
    </source>
</evidence>
<keyword evidence="1" id="KW-1133">Transmembrane helix</keyword>
<reference evidence="2 3" key="1">
    <citation type="submission" date="2019-07" db="EMBL/GenBank/DDBJ databases">
        <title>Litoreibacter alkalisoli sp. nov., isolated from saline-alkaline soil.</title>
        <authorList>
            <person name="Wang S."/>
            <person name="Xu L."/>
            <person name="Xing Y.-T."/>
            <person name="Sun J.-Q."/>
        </authorList>
    </citation>
    <scope>NUCLEOTIDE SEQUENCE [LARGE SCALE GENOMIC DNA]</scope>
    <source>
        <strain evidence="2 3">LN3S51</strain>
        <plasmid evidence="2 3">unnamed1</plasmid>
    </source>
</reference>
<dbReference type="KEGG" id="lit:FPZ52_13500"/>
<dbReference type="RefSeq" id="WP_146366104.1">
    <property type="nucleotide sequence ID" value="NZ_CP042262.1"/>
</dbReference>
<keyword evidence="1" id="KW-0812">Transmembrane</keyword>
<proteinExistence type="predicted"/>
<sequence length="72" mass="7941">MPFENRWSRIGLIFIVLGCVALAIEHLVYGGILTEDNIVRESFFLPLGSFLTILGGVVLLVGIVLGVLRDRK</sequence>
<feature type="transmembrane region" description="Helical" evidence="1">
    <location>
        <begin position="12"/>
        <end position="32"/>
    </location>
</feature>
<evidence type="ECO:0000256" key="1">
    <source>
        <dbReference type="SAM" id="Phobius"/>
    </source>
</evidence>
<name>A0A5B8J1J2_9RHOB</name>
<dbReference type="EMBL" id="CP042262">
    <property type="protein sequence ID" value="QDY70688.1"/>
    <property type="molecule type" value="Genomic_DNA"/>
</dbReference>
<geneLocation type="plasmid" evidence="2 3">
    <name>unnamed1</name>
</geneLocation>
<organism evidence="2 3">
    <name type="scientific">Qingshengfaniella alkalisoli</name>
    <dbReference type="NCBI Taxonomy" id="2599296"/>
    <lineage>
        <taxon>Bacteria</taxon>
        <taxon>Pseudomonadati</taxon>
        <taxon>Pseudomonadota</taxon>
        <taxon>Alphaproteobacteria</taxon>
        <taxon>Rhodobacterales</taxon>
        <taxon>Paracoccaceae</taxon>
        <taxon>Qingshengfaniella</taxon>
    </lineage>
</organism>
<protein>
    <recommendedName>
        <fullName evidence="4">DUF3955 domain-containing protein</fullName>
    </recommendedName>
</protein>
<dbReference type="Proteomes" id="UP000318483">
    <property type="component" value="Plasmid unnamed1"/>
</dbReference>
<gene>
    <name evidence="2" type="ORF">FPZ52_13500</name>
</gene>
<feature type="transmembrane region" description="Helical" evidence="1">
    <location>
        <begin position="44"/>
        <end position="68"/>
    </location>
</feature>
<keyword evidence="1" id="KW-0472">Membrane</keyword>
<dbReference type="AlphaFoldDB" id="A0A5B8J1J2"/>
<keyword evidence="3" id="KW-1185">Reference proteome</keyword>
<evidence type="ECO:0000313" key="2">
    <source>
        <dbReference type="EMBL" id="QDY70688.1"/>
    </source>
</evidence>
<accession>A0A5B8J1J2</accession>
<evidence type="ECO:0008006" key="4">
    <source>
        <dbReference type="Google" id="ProtNLM"/>
    </source>
</evidence>
<keyword evidence="2" id="KW-0614">Plasmid</keyword>